<dbReference type="Pfam" id="PF00657">
    <property type="entry name" value="Lipase_GDSL"/>
    <property type="match status" value="1"/>
</dbReference>
<proteinExistence type="predicted"/>
<dbReference type="Gene3D" id="3.40.50.1110">
    <property type="entry name" value="SGNH hydrolase"/>
    <property type="match status" value="1"/>
</dbReference>
<dbReference type="GO" id="GO:0004622">
    <property type="term" value="F:phosphatidylcholine lysophospholipase activity"/>
    <property type="evidence" value="ECO:0007669"/>
    <property type="project" value="TreeGrafter"/>
</dbReference>
<protein>
    <submittedName>
        <fullName evidence="1">GDSL-like Lipase/Acylhydrolase</fullName>
    </submittedName>
</protein>
<evidence type="ECO:0000313" key="1">
    <source>
        <dbReference type="EMBL" id="PRQ07557.1"/>
    </source>
</evidence>
<accession>A0A2S9YR34</accession>
<dbReference type="Proteomes" id="UP000238823">
    <property type="component" value="Unassembled WGS sequence"/>
</dbReference>
<gene>
    <name evidence="1" type="ORF">ENSA7_25470</name>
</gene>
<name>A0A2S9YR34_9BACT</name>
<dbReference type="PANTHER" id="PTHR30383:SF5">
    <property type="entry name" value="SGNH HYDROLASE-TYPE ESTERASE DOMAIN-CONTAINING PROTEIN"/>
    <property type="match status" value="1"/>
</dbReference>
<dbReference type="AlphaFoldDB" id="A0A2S9YR34"/>
<dbReference type="SUPFAM" id="SSF52266">
    <property type="entry name" value="SGNH hydrolase"/>
    <property type="match status" value="1"/>
</dbReference>
<dbReference type="InterPro" id="IPR001087">
    <property type="entry name" value="GDSL"/>
</dbReference>
<reference evidence="1 2" key="1">
    <citation type="submission" date="2018-03" db="EMBL/GenBank/DDBJ databases">
        <title>Draft Genome Sequences of the Obligatory Marine Myxobacteria Enhygromyxa salina SWB007.</title>
        <authorList>
            <person name="Poehlein A."/>
            <person name="Moghaddam J.A."/>
            <person name="Harms H."/>
            <person name="Alanjari M."/>
            <person name="Koenig G.M."/>
            <person name="Daniel R."/>
            <person name="Schaeberle T.F."/>
        </authorList>
    </citation>
    <scope>NUCLEOTIDE SEQUENCE [LARGE SCALE GENOMIC DNA]</scope>
    <source>
        <strain evidence="1 2">SWB007</strain>
    </source>
</reference>
<dbReference type="RefSeq" id="WP_181233692.1">
    <property type="nucleotide sequence ID" value="NZ_PVNL01000051.1"/>
</dbReference>
<organism evidence="1 2">
    <name type="scientific">Enhygromyxa salina</name>
    <dbReference type="NCBI Taxonomy" id="215803"/>
    <lineage>
        <taxon>Bacteria</taxon>
        <taxon>Pseudomonadati</taxon>
        <taxon>Myxococcota</taxon>
        <taxon>Polyangia</taxon>
        <taxon>Nannocystales</taxon>
        <taxon>Nannocystaceae</taxon>
        <taxon>Enhygromyxa</taxon>
    </lineage>
</organism>
<dbReference type="PANTHER" id="PTHR30383">
    <property type="entry name" value="THIOESTERASE 1/PROTEASE 1/LYSOPHOSPHOLIPASE L1"/>
    <property type="match status" value="1"/>
</dbReference>
<sequence length="489" mass="54464">MAPLTIVALGDSLTQGFQHGAMHRPDWSFPAILARSLGLSVPAQHRVPEFLGAGHPLNLEHFVRHLERELGPRIETGELLRRLPRLVPAYLDEIEDFYERGPGSKPSRSDTYFHNLAAWGFRVGDALRLTPRACAAMIEQQEGRIQDDPLGLPCAPMYRSARQVLNPASVPARDDATMLGNLRALAAAEPIDVVTLWLGSNDCLATVLEMHIEDTPRSYVGTDPIARRRFNLSSAAQFHEDYDRLLDEIAQILAGNPGRGQVYVGTVPHVTILPLTNGLGRQQGKYYERYGRFFRNDANRSGALARWLTREQVIHIDERIDLFNASIRSLTAAHGWRLVDIAATFDELAVKRNDHHADPGRPLRDYLGRQGFRDHPLLALERLPSILAYTVETGPDGVRRKTGGLVGLDQAHPSTVGYGLMAERFLQEIQAHNHDDALLQAAAIDWGGVLQHDTLENDPPALWADMMNHAERCAWLWEGLSAAIARHVT</sequence>
<dbReference type="EMBL" id="PVNL01000051">
    <property type="protein sequence ID" value="PRQ07557.1"/>
    <property type="molecule type" value="Genomic_DNA"/>
</dbReference>
<evidence type="ECO:0000313" key="2">
    <source>
        <dbReference type="Proteomes" id="UP000238823"/>
    </source>
</evidence>
<keyword evidence="1" id="KW-0378">Hydrolase</keyword>
<dbReference type="InterPro" id="IPR036514">
    <property type="entry name" value="SGNH_hydro_sf"/>
</dbReference>
<dbReference type="InterPro" id="IPR051532">
    <property type="entry name" value="Ester_Hydrolysis_Enzymes"/>
</dbReference>
<comment type="caution">
    <text evidence="1">The sequence shown here is derived from an EMBL/GenBank/DDBJ whole genome shotgun (WGS) entry which is preliminary data.</text>
</comment>